<dbReference type="KEGG" id="osn:115223385"/>
<dbReference type="RefSeq" id="XP_029649756.1">
    <property type="nucleotide sequence ID" value="XM_029793896.2"/>
</dbReference>
<proteinExistence type="predicted"/>
<keyword evidence="4" id="KW-1185">Reference proteome</keyword>
<evidence type="ECO:0000259" key="3">
    <source>
        <dbReference type="SMART" id="SM00539"/>
    </source>
</evidence>
<name>A0A6P7TKZ5_9MOLL</name>
<evidence type="ECO:0000256" key="1">
    <source>
        <dbReference type="SAM" id="MobiDB-lite"/>
    </source>
</evidence>
<organism evidence="4 5">
    <name type="scientific">Octopus sinensis</name>
    <name type="common">East Asian common octopus</name>
    <dbReference type="NCBI Taxonomy" id="2607531"/>
    <lineage>
        <taxon>Eukaryota</taxon>
        <taxon>Metazoa</taxon>
        <taxon>Spiralia</taxon>
        <taxon>Lophotrochozoa</taxon>
        <taxon>Mollusca</taxon>
        <taxon>Cephalopoda</taxon>
        <taxon>Coleoidea</taxon>
        <taxon>Octopodiformes</taxon>
        <taxon>Octopoda</taxon>
        <taxon>Incirrata</taxon>
        <taxon>Octopodidae</taxon>
        <taxon>Octopus</taxon>
    </lineage>
</organism>
<dbReference type="PANTHER" id="PTHR13802">
    <property type="entry name" value="MUCIN 4-RELATED"/>
    <property type="match status" value="1"/>
</dbReference>
<evidence type="ECO:0000313" key="4">
    <source>
        <dbReference type="Proteomes" id="UP000515154"/>
    </source>
</evidence>
<dbReference type="Proteomes" id="UP000515154">
    <property type="component" value="Linkage group LG23"/>
</dbReference>
<reference evidence="5" key="1">
    <citation type="submission" date="2025-08" db="UniProtKB">
        <authorList>
            <consortium name="RefSeq"/>
        </authorList>
    </citation>
    <scope>IDENTIFICATION</scope>
</reference>
<dbReference type="InterPro" id="IPR003886">
    <property type="entry name" value="NIDO_dom"/>
</dbReference>
<gene>
    <name evidence="5" type="primary">LOC115223385</name>
</gene>
<dbReference type="AlphaFoldDB" id="A0A6P7TKZ5"/>
<evidence type="ECO:0000256" key="2">
    <source>
        <dbReference type="SAM" id="Phobius"/>
    </source>
</evidence>
<accession>A0A6P7TKZ5</accession>
<dbReference type="GO" id="GO:0007160">
    <property type="term" value="P:cell-matrix adhesion"/>
    <property type="evidence" value="ECO:0007669"/>
    <property type="project" value="InterPro"/>
</dbReference>
<evidence type="ECO:0000313" key="5">
    <source>
        <dbReference type="RefSeq" id="XP_029649756.1"/>
    </source>
</evidence>
<feature type="domain" description="NIDO" evidence="3">
    <location>
        <begin position="112"/>
        <end position="263"/>
    </location>
</feature>
<protein>
    <submittedName>
        <fullName evidence="5">Alpha-tectorin</fullName>
    </submittedName>
</protein>
<feature type="region of interest" description="Disordered" evidence="1">
    <location>
        <begin position="304"/>
        <end position="370"/>
    </location>
</feature>
<keyword evidence="2" id="KW-0472">Membrane</keyword>
<dbReference type="InterPro" id="IPR051495">
    <property type="entry name" value="Epithelial_Barrier/Signaling"/>
</dbReference>
<feature type="transmembrane region" description="Helical" evidence="2">
    <location>
        <begin position="270"/>
        <end position="295"/>
    </location>
</feature>
<sequence>MVSAESKKTKPSTGSSFYLSVWCSFILLLLRSETCYGNVKSLEDSGFQKLNGQQQIIQTRGINFFGKTYSFVKVSRNGFVRFTESSEETANSIDNLKPQILPLTHSVPFVAAFWTDPDETTNGTVWFKQETNATEMASLEKLISSSFPSYQQRKAKYAFDVTWEQMASTSHSGNNSQLTNTFKIILLTMEDREYLIFYYVNLTWGDWKQMPELNRSSSAVVGYDGGNKNNYIMLSGPGPNDIVAGSNINISSVWIIRIDLPPCTQKSMTVFILVTAILSLLIGIVIGVLCTCYCLRKMKKEDEDNLPLDNNAEPPATNKSTEQLSILPPSNPNTPVVPSYAANLNVDTHVDKPPPRKIRVIKKNPPAPAP</sequence>
<dbReference type="SMART" id="SM00539">
    <property type="entry name" value="NIDO"/>
    <property type="match status" value="1"/>
</dbReference>
<dbReference type="PANTHER" id="PTHR13802:SF60">
    <property type="entry name" value="PROTEIN CBG06057"/>
    <property type="match status" value="1"/>
</dbReference>
<keyword evidence="2" id="KW-0812">Transmembrane</keyword>
<keyword evidence="2" id="KW-1133">Transmembrane helix</keyword>
<dbReference type="Pfam" id="PF06119">
    <property type="entry name" value="NIDO"/>
    <property type="match status" value="1"/>
</dbReference>